<sequence length="582" mass="66788">MFFYRSKALFTFVHKIAPMMRLLFILLFVLNGWVLSAQMKYPKDFFQSPLDIPLILAGTFGELRSNHFHSGIDIKTQLRQGLPVYAIGDGTVTRIKVSLWGYGKALYVAHPNGFTSVYAHLQKFSPEIEAYIKKVQYQKKSYEVEVFPEYGELKVEKGKIIAYSGNTGGSTGPHLHFEIRSSISEKPTNPLLYGYEVRDATNPTLVGLYAYPLSEGAVVNQSERKVQLNFTKQADGSFLADKVTASGTIGFGFNAFDRQDLAANKNGIFSMEQKVNGKVYSAYDFETFSFGETRYINTLIDYEHFGKYRQRIQKCFKDPSNRLGIYKTLHNNGKIVVKEGVSYNVELALADIEGNETKVVIPVEGKKEPPRITKDLKKTEHYIIAQRPNNFDLGAAKVYFPANTFYNDFYIDLEKGEDTVTIHDNTVAAHRNFTITFDVSKYSEVERKQLFIARLDERSRPNYARTYKRNNTFTTRTRNLGRYTLTKDTLPPTIRPRNFKDRQWLNNYRYLSLEIADDLSGINSYDAYLNGEWILMEYEPKTRTLTYNFDDKIAQQTQCALKVIVTDNVGNSSTFESTFFRK</sequence>
<dbReference type="STRING" id="516051.VC82_371"/>
<protein>
    <submittedName>
        <fullName evidence="2">Putative peptidase</fullName>
    </submittedName>
</protein>
<dbReference type="PANTHER" id="PTHR21666">
    <property type="entry name" value="PEPTIDASE-RELATED"/>
    <property type="match status" value="1"/>
</dbReference>
<dbReference type="Gene3D" id="2.70.70.10">
    <property type="entry name" value="Glucose Permease (Domain IIA)"/>
    <property type="match status" value="1"/>
</dbReference>
<dbReference type="PANTHER" id="PTHR21666:SF270">
    <property type="entry name" value="MUREIN HYDROLASE ACTIVATOR ENVC"/>
    <property type="match status" value="1"/>
</dbReference>
<dbReference type="Proteomes" id="UP000032726">
    <property type="component" value="Chromosome"/>
</dbReference>
<dbReference type="GO" id="GO:0004222">
    <property type="term" value="F:metalloendopeptidase activity"/>
    <property type="evidence" value="ECO:0007669"/>
    <property type="project" value="TreeGrafter"/>
</dbReference>
<dbReference type="SUPFAM" id="SSF51261">
    <property type="entry name" value="Duplicated hybrid motif"/>
    <property type="match status" value="1"/>
</dbReference>
<dbReference type="PATRIC" id="fig|516051.4.peg.384"/>
<accession>A0A0D5YQB7</accession>
<dbReference type="AlphaFoldDB" id="A0A0D5YQB7"/>
<keyword evidence="3" id="KW-1185">Reference proteome</keyword>
<dbReference type="CDD" id="cd12797">
    <property type="entry name" value="M23_peptidase"/>
    <property type="match status" value="1"/>
</dbReference>
<dbReference type="InterPro" id="IPR011055">
    <property type="entry name" value="Dup_hybrid_motif"/>
</dbReference>
<dbReference type="InterPro" id="IPR016047">
    <property type="entry name" value="M23ase_b-sheet_dom"/>
</dbReference>
<dbReference type="InterPro" id="IPR050570">
    <property type="entry name" value="Cell_wall_metabolism_enzyme"/>
</dbReference>
<dbReference type="KEGG" id="mlt:VC82_371"/>
<name>A0A0D5YQB7_9FLAO</name>
<reference evidence="2 3" key="1">
    <citation type="submission" date="2015-03" db="EMBL/GenBank/DDBJ databases">
        <title>Complete genome sequence of Muricauda lutaonensis CC-HSB-11T, isolated from a coastal hot spring.</title>
        <authorList>
            <person name="Kim K.M."/>
        </authorList>
    </citation>
    <scope>NUCLEOTIDE SEQUENCE [LARGE SCALE GENOMIC DNA]</scope>
    <source>
        <strain evidence="2 3">CC-HSB-11</strain>
    </source>
</reference>
<feature type="domain" description="M23ase beta-sheet core" evidence="1">
    <location>
        <begin position="154"/>
        <end position="190"/>
    </location>
</feature>
<dbReference type="Pfam" id="PF01551">
    <property type="entry name" value="Peptidase_M23"/>
    <property type="match status" value="2"/>
</dbReference>
<evidence type="ECO:0000313" key="3">
    <source>
        <dbReference type="Proteomes" id="UP000032726"/>
    </source>
</evidence>
<evidence type="ECO:0000259" key="1">
    <source>
        <dbReference type="Pfam" id="PF01551"/>
    </source>
</evidence>
<gene>
    <name evidence="2" type="ORF">VC82_371</name>
</gene>
<evidence type="ECO:0000313" key="2">
    <source>
        <dbReference type="EMBL" id="AKA34053.1"/>
    </source>
</evidence>
<proteinExistence type="predicted"/>
<organism evidence="2 3">
    <name type="scientific">Flagellimonas lutaonensis</name>
    <dbReference type="NCBI Taxonomy" id="516051"/>
    <lineage>
        <taxon>Bacteria</taxon>
        <taxon>Pseudomonadati</taxon>
        <taxon>Bacteroidota</taxon>
        <taxon>Flavobacteriia</taxon>
        <taxon>Flavobacteriales</taxon>
        <taxon>Flavobacteriaceae</taxon>
        <taxon>Flagellimonas</taxon>
    </lineage>
</organism>
<dbReference type="HOGENOM" id="CLU_025250_0_0_10"/>
<feature type="domain" description="M23ase beta-sheet core" evidence="1">
    <location>
        <begin position="68"/>
        <end position="134"/>
    </location>
</feature>
<dbReference type="EMBL" id="CP011071">
    <property type="protein sequence ID" value="AKA34053.1"/>
    <property type="molecule type" value="Genomic_DNA"/>
</dbReference>